<feature type="active site" description="Proton acceptor" evidence="4">
    <location>
        <position position="250"/>
    </location>
</feature>
<dbReference type="PROSITE" id="PS51683">
    <property type="entry name" value="SAM_OMT_II"/>
    <property type="match status" value="1"/>
</dbReference>
<evidence type="ECO:0000259" key="5">
    <source>
        <dbReference type="Pfam" id="PF00891"/>
    </source>
</evidence>
<evidence type="ECO:0000313" key="7">
    <source>
        <dbReference type="EMBL" id="KMS77330.1"/>
    </source>
</evidence>
<dbReference type="PANTHER" id="PTHR43712:SF2">
    <property type="entry name" value="O-METHYLTRANSFERASE CICE"/>
    <property type="match status" value="1"/>
</dbReference>
<dbReference type="SUPFAM" id="SSF53335">
    <property type="entry name" value="S-adenosyl-L-methionine-dependent methyltransferases"/>
    <property type="match status" value="1"/>
</dbReference>
<dbReference type="Proteomes" id="UP000037432">
    <property type="component" value="Unassembled WGS sequence"/>
</dbReference>
<dbReference type="PANTHER" id="PTHR43712">
    <property type="entry name" value="PUTATIVE (AFU_ORTHOLOGUE AFUA_4G14580)-RELATED"/>
    <property type="match status" value="1"/>
</dbReference>
<dbReference type="InterPro" id="IPR036390">
    <property type="entry name" value="WH_DNA-bd_sf"/>
</dbReference>
<evidence type="ECO:0000259" key="6">
    <source>
        <dbReference type="Pfam" id="PF08100"/>
    </source>
</evidence>
<dbReference type="InterPro" id="IPR029063">
    <property type="entry name" value="SAM-dependent_MTases_sf"/>
</dbReference>
<dbReference type="PIRSF" id="PIRSF005739">
    <property type="entry name" value="O-mtase"/>
    <property type="match status" value="1"/>
</dbReference>
<dbReference type="PATRIC" id="fig|1938.3.peg.3335"/>
<dbReference type="OrthoDB" id="4145676at2"/>
<evidence type="ECO:0000256" key="4">
    <source>
        <dbReference type="PIRSR" id="PIRSR005739-1"/>
    </source>
</evidence>
<feature type="domain" description="O-methyltransferase C-terminal" evidence="5">
    <location>
        <begin position="115"/>
        <end position="326"/>
    </location>
</feature>
<protein>
    <submittedName>
        <fullName evidence="7">Uncharacterized protein</fullName>
    </submittedName>
</protein>
<evidence type="ECO:0000256" key="1">
    <source>
        <dbReference type="ARBA" id="ARBA00022603"/>
    </source>
</evidence>
<dbReference type="AlphaFoldDB" id="A0A0J8CH50"/>
<dbReference type="GO" id="GO:0046983">
    <property type="term" value="F:protein dimerization activity"/>
    <property type="evidence" value="ECO:0007669"/>
    <property type="project" value="InterPro"/>
</dbReference>
<keyword evidence="3" id="KW-0949">S-adenosyl-L-methionine</keyword>
<evidence type="ECO:0000256" key="3">
    <source>
        <dbReference type="ARBA" id="ARBA00022691"/>
    </source>
</evidence>
<dbReference type="Gene3D" id="1.10.287.1350">
    <property type="match status" value="1"/>
</dbReference>
<dbReference type="Pfam" id="PF08100">
    <property type="entry name" value="Dimerisation"/>
    <property type="match status" value="1"/>
</dbReference>
<evidence type="ECO:0000313" key="8">
    <source>
        <dbReference type="Proteomes" id="UP000037432"/>
    </source>
</evidence>
<keyword evidence="1" id="KW-0489">Methyltransferase</keyword>
<dbReference type="GO" id="GO:0008171">
    <property type="term" value="F:O-methyltransferase activity"/>
    <property type="evidence" value="ECO:0007669"/>
    <property type="project" value="InterPro"/>
</dbReference>
<name>A0A0J8CH50_STRVR</name>
<feature type="domain" description="O-methyltransferase dimerisation" evidence="6">
    <location>
        <begin position="16"/>
        <end position="87"/>
    </location>
</feature>
<dbReference type="Gene3D" id="3.40.50.150">
    <property type="entry name" value="Vaccinia Virus protein VP39"/>
    <property type="match status" value="1"/>
</dbReference>
<evidence type="ECO:0000256" key="2">
    <source>
        <dbReference type="ARBA" id="ARBA00022679"/>
    </source>
</evidence>
<dbReference type="InterPro" id="IPR001077">
    <property type="entry name" value="COMT_C"/>
</dbReference>
<comment type="caution">
    <text evidence="7">The sequence shown here is derived from an EMBL/GenBank/DDBJ whole genome shotgun (WGS) entry which is preliminary data.</text>
</comment>
<dbReference type="Gene3D" id="1.10.10.10">
    <property type="entry name" value="Winged helix-like DNA-binding domain superfamily/Winged helix DNA-binding domain"/>
    <property type="match status" value="1"/>
</dbReference>
<dbReference type="InterPro" id="IPR012967">
    <property type="entry name" value="COMT_dimerisation"/>
</dbReference>
<dbReference type="GO" id="GO:0032259">
    <property type="term" value="P:methylation"/>
    <property type="evidence" value="ECO:0007669"/>
    <property type="project" value="UniProtKB-KW"/>
</dbReference>
<accession>A0A0J8CH50</accession>
<dbReference type="SUPFAM" id="SSF46785">
    <property type="entry name" value="Winged helix' DNA-binding domain"/>
    <property type="match status" value="1"/>
</dbReference>
<proteinExistence type="predicted"/>
<reference evidence="7 8" key="1">
    <citation type="submission" date="2015-06" db="EMBL/GenBank/DDBJ databases">
        <authorList>
            <person name="Ju K.-S."/>
            <person name="Doroghazi J.R."/>
            <person name="Metcalf W.W."/>
        </authorList>
    </citation>
    <scope>NUCLEOTIDE SEQUENCE [LARGE SCALE GENOMIC DNA]</scope>
    <source>
        <strain evidence="7 8">NRRL 3414</strain>
    </source>
</reference>
<dbReference type="EMBL" id="LFNT01000001">
    <property type="protein sequence ID" value="KMS77330.1"/>
    <property type="molecule type" value="Genomic_DNA"/>
</dbReference>
<keyword evidence="2" id="KW-0808">Transferase</keyword>
<dbReference type="Pfam" id="PF00891">
    <property type="entry name" value="Methyltransf_2"/>
    <property type="match status" value="1"/>
</dbReference>
<dbReference type="RefSeq" id="WP_048579122.1">
    <property type="nucleotide sequence ID" value="NZ_LFNT01000001.1"/>
</dbReference>
<dbReference type="InterPro" id="IPR036388">
    <property type="entry name" value="WH-like_DNA-bd_sf"/>
</dbReference>
<sequence length="348" mass="37212">MQPRTPPDTVAESFSQLLFGALTFRAYAAAVRLGIPDAVGDTSHRADELAAVLGADEHRLRRLLRALVALGVLRHTDDGRFALTAAGAGLRADDPTGTRGLVAFFGHPLMWRTFGALERSVREGTPAFTAVTGRGFFEYFAEDPSFAQSYHEGLHWGTEMTAPLIGMSRDWSDSRRIHDIGGGDGALLTALLAAHPYAHGIVQDSAEALEGLPANIRRHGVDGRCSAVPGDFLTEVPAGGDTYLLKNVLHEWGDDDCVRILGNCRTAMAEGARVLIVATLLPEPGPADGDQEAFTYAVLSDLLLMSASHGERTLAEYERLCAAAGLRITRVSPVPHLPNDNVIEAVAA</sequence>
<organism evidence="7 8">
    <name type="scientific">Streptomyces viridochromogenes</name>
    <dbReference type="NCBI Taxonomy" id="1938"/>
    <lineage>
        <taxon>Bacteria</taxon>
        <taxon>Bacillati</taxon>
        <taxon>Actinomycetota</taxon>
        <taxon>Actinomycetes</taxon>
        <taxon>Kitasatosporales</taxon>
        <taxon>Streptomycetaceae</taxon>
        <taxon>Streptomyces</taxon>
    </lineage>
</organism>
<gene>
    <name evidence="7" type="ORF">ACM01_01500</name>
</gene>
<dbReference type="InterPro" id="IPR016461">
    <property type="entry name" value="COMT-like"/>
</dbReference>